<dbReference type="PANTHER" id="PTHR22958:SF1">
    <property type="entry name" value="GLYCEROPHOSPHOCHOLINE PHOSPHODIESTERASE GPCPD1"/>
    <property type="match status" value="1"/>
</dbReference>
<sequence length="687" mass="78534">MATLPRGSLVLPLQLLLASWGILCIMATLPVATKCDTSYYEKYYSARRFLPLKRTSTVEVTFTLDLQQEPLEEFEKVALVGDNDLLGSWKANKAIMMNRTSVFGKWEATLQVPVNTSLNYRYFIAAQDKNSPANTQIRRWESALNSRSLSVTTMALNQSDSFGYISSSQHKEIQRGWLNSGHIVQFKLFRSPLNLLEFQVRDHQQLRVRVTPVDPQWRSPITPSARAYTEYVRMEYGNSHLRTQPQHGVRYDEDGIIMFHHTVSDVNTVAYLFELLAEDTHNDLVRVVGYQYVQPEMLMGTEGGFELSLLSPTWMNIMGLLKCEYVVMHPLVNSTVDFRTSFAEYWRGNWTQLEAGHRGLGKSLKETTNAAPIIENTVASMIATGEMGGDIVEFDVQLTKDLIPIIYHDFFVYVCIESKTPTSKDDLIEVLIKDVTYEQLKDLTTYQVVSSKIVEYPSHNSVEDENHRLFPTFEDFLTKVNRSVGFDIEIKWPQLKKNGDWESLQTIDKNVYVDRILEVMMKHGCGRLSFFTSFDADLCSMLRYKQNMYPVMFLSSSKEAVFMDPRSDTIYDTVNNAQAFDLAGIVPNAVFIKNNPAWIEVALQQQKKIFLWGGDLKDRDSIDWFLLQNPTGVIYDRMDLYLPANRTGAFEREQDLPEFFELQCPPAGQGGAENATVTQILSNVNIL</sequence>
<dbReference type="SMART" id="SM01065">
    <property type="entry name" value="CBM_2"/>
    <property type="match status" value="1"/>
</dbReference>
<evidence type="ECO:0000259" key="3">
    <source>
        <dbReference type="PROSITE" id="PS51704"/>
    </source>
</evidence>
<dbReference type="InterPro" id="IPR051578">
    <property type="entry name" value="GDPD"/>
</dbReference>
<accession>A0A1L8ECC8</accession>
<organism evidence="4">
    <name type="scientific">Haematobia irritans</name>
    <name type="common">Horn fly</name>
    <name type="synonym">Conops irritans</name>
    <dbReference type="NCBI Taxonomy" id="7368"/>
    <lineage>
        <taxon>Eukaryota</taxon>
        <taxon>Metazoa</taxon>
        <taxon>Ecdysozoa</taxon>
        <taxon>Arthropoda</taxon>
        <taxon>Hexapoda</taxon>
        <taxon>Insecta</taxon>
        <taxon>Pterygota</taxon>
        <taxon>Neoptera</taxon>
        <taxon>Endopterygota</taxon>
        <taxon>Diptera</taxon>
        <taxon>Brachycera</taxon>
        <taxon>Muscomorpha</taxon>
        <taxon>Muscoidea</taxon>
        <taxon>Muscidae</taxon>
        <taxon>Haematobia</taxon>
    </lineage>
</organism>
<dbReference type="Pfam" id="PF03009">
    <property type="entry name" value="GDPD"/>
    <property type="match status" value="1"/>
</dbReference>
<feature type="domain" description="CBM20" evidence="2">
    <location>
        <begin position="52"/>
        <end position="179"/>
    </location>
</feature>
<dbReference type="InterPro" id="IPR013784">
    <property type="entry name" value="Carb-bd-like_fold"/>
</dbReference>
<dbReference type="InterPro" id="IPR030395">
    <property type="entry name" value="GP_PDE_dom"/>
</dbReference>
<dbReference type="GO" id="GO:0046475">
    <property type="term" value="P:glycerophospholipid catabolic process"/>
    <property type="evidence" value="ECO:0007669"/>
    <property type="project" value="TreeGrafter"/>
</dbReference>
<dbReference type="EMBL" id="GFDG01002465">
    <property type="protein sequence ID" value="JAV16334.1"/>
    <property type="molecule type" value="Transcribed_RNA"/>
</dbReference>
<dbReference type="SUPFAM" id="SSF51695">
    <property type="entry name" value="PLC-like phosphodiesterases"/>
    <property type="match status" value="1"/>
</dbReference>
<dbReference type="Pfam" id="PF00686">
    <property type="entry name" value="CBM_20"/>
    <property type="match status" value="1"/>
</dbReference>
<reference evidence="4" key="1">
    <citation type="submission" date="2017-01" db="EMBL/GenBank/DDBJ databases">
        <title>An insight into the sialome and mialome of the horn fly, Haematobia irritans.</title>
        <authorList>
            <person name="Breijo M."/>
            <person name="Boiani M."/>
            <person name="Ures X."/>
            <person name="Rocha S."/>
            <person name="Sequeira M."/>
            <person name="Ribeiro J.M."/>
        </authorList>
    </citation>
    <scope>NUCLEOTIDE SEQUENCE</scope>
</reference>
<dbReference type="PROSITE" id="PS51166">
    <property type="entry name" value="CBM20"/>
    <property type="match status" value="1"/>
</dbReference>
<dbReference type="GO" id="GO:2001070">
    <property type="term" value="F:starch binding"/>
    <property type="evidence" value="ECO:0007669"/>
    <property type="project" value="InterPro"/>
</dbReference>
<protein>
    <submittedName>
        <fullName evidence="4">Putative conserved secreted protein</fullName>
    </submittedName>
</protein>
<dbReference type="GO" id="GO:0047389">
    <property type="term" value="F:glycerophosphocholine phosphodiesterase activity"/>
    <property type="evidence" value="ECO:0007669"/>
    <property type="project" value="TreeGrafter"/>
</dbReference>
<dbReference type="PROSITE" id="PS51704">
    <property type="entry name" value="GP_PDE"/>
    <property type="match status" value="1"/>
</dbReference>
<proteinExistence type="predicted"/>
<dbReference type="InterPro" id="IPR002044">
    <property type="entry name" value="CBM20"/>
</dbReference>
<dbReference type="PANTHER" id="PTHR22958">
    <property type="entry name" value="GLYCEROPHOSPHORYL DIESTER PHOSPHODIESTERASE"/>
    <property type="match status" value="1"/>
</dbReference>
<keyword evidence="1" id="KW-0378">Hydrolase</keyword>
<evidence type="ECO:0000256" key="1">
    <source>
        <dbReference type="ARBA" id="ARBA00022801"/>
    </source>
</evidence>
<name>A0A1L8ECC8_HAEIR</name>
<dbReference type="InterPro" id="IPR013783">
    <property type="entry name" value="Ig-like_fold"/>
</dbReference>
<evidence type="ECO:0000259" key="2">
    <source>
        <dbReference type="PROSITE" id="PS51166"/>
    </source>
</evidence>
<dbReference type="AlphaFoldDB" id="A0A1L8ECC8"/>
<dbReference type="InterPro" id="IPR017946">
    <property type="entry name" value="PLC-like_Pdiesterase_TIM-brl"/>
</dbReference>
<feature type="domain" description="GP-PDE" evidence="3">
    <location>
        <begin position="352"/>
        <end position="645"/>
    </location>
</feature>
<evidence type="ECO:0000313" key="4">
    <source>
        <dbReference type="EMBL" id="JAV16334.1"/>
    </source>
</evidence>
<dbReference type="Gene3D" id="3.20.20.190">
    <property type="entry name" value="Phosphatidylinositol (PI) phosphodiesterase"/>
    <property type="match status" value="1"/>
</dbReference>
<dbReference type="SUPFAM" id="SSF49452">
    <property type="entry name" value="Starch-binding domain-like"/>
    <property type="match status" value="1"/>
</dbReference>
<dbReference type="Gene3D" id="2.60.40.10">
    <property type="entry name" value="Immunoglobulins"/>
    <property type="match status" value="1"/>
</dbReference>